<sequence length="325" mass="37085" precursor="true">MMIRLLFLSFFTLVNFYFVKAQNSLYSGNYLWNYASINPAALGSENALDIKMNYRRQWSGIEGAPNSFSFLAQSPLYQNQTEVLSPTYHATGIEAYYNEAGLWSETAVYARYAYHLTLSQRDEWNADSRLRMSFGASFGLKTIGFDASKATLHNPNDAAIQNNQQSTIPDANIGVWLRNDRFFGGFGVYQLFENNVNIGQSNNLERYYNLTAGGNIHLSENIVLSPSVLMNINKTTDISWDMNTKIAYNDLIWTAINYRHKRAVQTFLGTRITSWLDIAYSYEFSTFINNNENNFNLLGTTNEVLLGIRLFNKSSNSDNKRNSIF</sequence>
<reference evidence="2" key="1">
    <citation type="submission" date="2012-06" db="EMBL/GenBank/DDBJ databases">
        <title>The complete genome of Flexibacter litoralis DSM 6794.</title>
        <authorList>
            <person name="Lucas S."/>
            <person name="Copeland A."/>
            <person name="Lapidus A."/>
            <person name="Glavina del Rio T."/>
            <person name="Dalin E."/>
            <person name="Tice H."/>
            <person name="Bruce D."/>
            <person name="Goodwin L."/>
            <person name="Pitluck S."/>
            <person name="Peters L."/>
            <person name="Ovchinnikova G."/>
            <person name="Lu M."/>
            <person name="Kyrpides N."/>
            <person name="Mavromatis K."/>
            <person name="Ivanova N."/>
            <person name="Brettin T."/>
            <person name="Detter J.C."/>
            <person name="Han C."/>
            <person name="Larimer F."/>
            <person name="Land M."/>
            <person name="Hauser L."/>
            <person name="Markowitz V."/>
            <person name="Cheng J.-F."/>
            <person name="Hugenholtz P."/>
            <person name="Woyke T."/>
            <person name="Wu D."/>
            <person name="Spring S."/>
            <person name="Lang E."/>
            <person name="Kopitz M."/>
            <person name="Brambilla E."/>
            <person name="Klenk H.-P."/>
            <person name="Eisen J.A."/>
        </authorList>
    </citation>
    <scope>NUCLEOTIDE SEQUENCE [LARGE SCALE GENOMIC DNA]</scope>
    <source>
        <strain evidence="2">ATCC 23117 / DSM 6794 / NBRC 15988 / NCIMB 1366 / Sio-4</strain>
    </source>
</reference>
<proteinExistence type="predicted"/>
<dbReference type="AlphaFoldDB" id="I4ALN2"/>
<dbReference type="EMBL" id="CP003345">
    <property type="protein sequence ID" value="AFM04867.1"/>
    <property type="molecule type" value="Genomic_DNA"/>
</dbReference>
<name>I4ALN2_BERLS</name>
<dbReference type="KEGG" id="fli:Fleli_2502"/>
<keyword evidence="2" id="KW-1185">Reference proteome</keyword>
<evidence type="ECO:0000313" key="1">
    <source>
        <dbReference type="EMBL" id="AFM04867.1"/>
    </source>
</evidence>
<dbReference type="STRING" id="880071.Fleli_2502"/>
<evidence type="ECO:0000313" key="2">
    <source>
        <dbReference type="Proteomes" id="UP000006054"/>
    </source>
</evidence>
<protein>
    <submittedName>
        <fullName evidence="1">Bacteroidetes-specific putative membrane protein</fullName>
    </submittedName>
</protein>
<dbReference type="NCBIfam" id="TIGR03519">
    <property type="entry name" value="T9SS_PorP_fam"/>
    <property type="match status" value="1"/>
</dbReference>
<dbReference type="RefSeq" id="WP_014798304.1">
    <property type="nucleotide sequence ID" value="NC_018018.1"/>
</dbReference>
<gene>
    <name evidence="1" type="ordered locus">Fleli_2502</name>
</gene>
<dbReference type="InterPro" id="IPR019861">
    <property type="entry name" value="PorP/SprF_Bacteroidetes"/>
</dbReference>
<dbReference type="eggNOG" id="COG3064">
    <property type="taxonomic scope" value="Bacteria"/>
</dbReference>
<dbReference type="Pfam" id="PF11751">
    <property type="entry name" value="PorP_SprF"/>
    <property type="match status" value="1"/>
</dbReference>
<dbReference type="OrthoDB" id="978914at2"/>
<accession>I4ALN2</accession>
<dbReference type="HOGENOM" id="CLU_068235_0_0_10"/>
<dbReference type="Proteomes" id="UP000006054">
    <property type="component" value="Chromosome"/>
</dbReference>
<organism evidence="1 2">
    <name type="scientific">Bernardetia litoralis (strain ATCC 23117 / DSM 6794 / NBRC 15988 / NCIMB 1366 / Fx l1 / Sio-4)</name>
    <name type="common">Flexibacter litoralis</name>
    <dbReference type="NCBI Taxonomy" id="880071"/>
    <lineage>
        <taxon>Bacteria</taxon>
        <taxon>Pseudomonadati</taxon>
        <taxon>Bacteroidota</taxon>
        <taxon>Cytophagia</taxon>
        <taxon>Cytophagales</taxon>
        <taxon>Bernardetiaceae</taxon>
        <taxon>Bernardetia</taxon>
    </lineage>
</organism>